<accession>A0ABP6UN30</accession>
<gene>
    <name evidence="3" type="ORF">GCM10022393_29820</name>
</gene>
<dbReference type="PANTHER" id="PTHR30289">
    <property type="entry name" value="UNCHARACTERIZED PROTEIN YBCL-RELATED"/>
    <property type="match status" value="1"/>
</dbReference>
<feature type="domain" description="YHYH" evidence="2">
    <location>
        <begin position="135"/>
        <end position="236"/>
    </location>
</feature>
<dbReference type="EMBL" id="BAABCW010000013">
    <property type="protein sequence ID" value="GAA3514000.1"/>
    <property type="molecule type" value="Genomic_DNA"/>
</dbReference>
<feature type="compositionally biased region" description="Acidic residues" evidence="1">
    <location>
        <begin position="239"/>
        <end position="248"/>
    </location>
</feature>
<reference evidence="4" key="1">
    <citation type="journal article" date="2019" name="Int. J. Syst. Evol. Microbiol.">
        <title>The Global Catalogue of Microorganisms (GCM) 10K type strain sequencing project: providing services to taxonomists for standard genome sequencing and annotation.</title>
        <authorList>
            <consortium name="The Broad Institute Genomics Platform"/>
            <consortium name="The Broad Institute Genome Sequencing Center for Infectious Disease"/>
            <person name="Wu L."/>
            <person name="Ma J."/>
        </authorList>
    </citation>
    <scope>NUCLEOTIDE SEQUENCE [LARGE SCALE GENOMIC DNA]</scope>
    <source>
        <strain evidence="4">JCM 17106</strain>
    </source>
</reference>
<proteinExistence type="predicted"/>
<sequence>MKKFLTILSISLFLFSCSDSDESDSDDDSMEEVTVDISSVVQDAFYSDNGVTVTVEDELITITSTGLPDHKTPYWDIENQAHELYEPFPTYLITNDIYYNDDELGRLISTDDDGNAIITYQNNMNTLMTAFDYTMEIPTTPSEAENKEETDLGVIGLALNGVPIYNNFEGRDVLGVVAMSTFDAAGAHPGPNTDYHYHTAAQLSIYEENDGSTYPTINDSKLIGFLRDGFPIYGRQEEDGSYPDDLDENGGHTGATTEFPDEIYHYHCSNENYLDSGWYVLKSGAYHGTPGISSGN</sequence>
<evidence type="ECO:0000259" key="2">
    <source>
        <dbReference type="Pfam" id="PF14240"/>
    </source>
</evidence>
<feature type="region of interest" description="Disordered" evidence="1">
    <location>
        <begin position="236"/>
        <end position="255"/>
    </location>
</feature>
<dbReference type="InterPro" id="IPR025924">
    <property type="entry name" value="YHYH_dom"/>
</dbReference>
<dbReference type="PROSITE" id="PS51257">
    <property type="entry name" value="PROKAR_LIPOPROTEIN"/>
    <property type="match status" value="1"/>
</dbReference>
<organism evidence="3 4">
    <name type="scientific">Aquimarina addita</name>
    <dbReference type="NCBI Taxonomy" id="870485"/>
    <lineage>
        <taxon>Bacteria</taxon>
        <taxon>Pseudomonadati</taxon>
        <taxon>Bacteroidota</taxon>
        <taxon>Flavobacteriia</taxon>
        <taxon>Flavobacteriales</taxon>
        <taxon>Flavobacteriaceae</taxon>
        <taxon>Aquimarina</taxon>
    </lineage>
</organism>
<dbReference type="RefSeq" id="WP_344928785.1">
    <property type="nucleotide sequence ID" value="NZ_BAABCW010000013.1"/>
</dbReference>
<evidence type="ECO:0000313" key="3">
    <source>
        <dbReference type="EMBL" id="GAA3514000.1"/>
    </source>
</evidence>
<comment type="caution">
    <text evidence="3">The sequence shown here is derived from an EMBL/GenBank/DDBJ whole genome shotgun (WGS) entry which is preliminary data.</text>
</comment>
<dbReference type="PANTHER" id="PTHR30289:SF8">
    <property type="entry name" value="YHYH DOMAIN-CONTAINING PROTEIN"/>
    <property type="match status" value="1"/>
</dbReference>
<dbReference type="Proteomes" id="UP001500459">
    <property type="component" value="Unassembled WGS sequence"/>
</dbReference>
<name>A0ABP6UN30_9FLAO</name>
<protein>
    <recommendedName>
        <fullName evidence="2">YHYH domain-containing protein</fullName>
    </recommendedName>
</protein>
<keyword evidence="4" id="KW-1185">Reference proteome</keyword>
<evidence type="ECO:0000256" key="1">
    <source>
        <dbReference type="SAM" id="MobiDB-lite"/>
    </source>
</evidence>
<dbReference type="Pfam" id="PF14240">
    <property type="entry name" value="YHYH"/>
    <property type="match status" value="1"/>
</dbReference>
<evidence type="ECO:0000313" key="4">
    <source>
        <dbReference type="Proteomes" id="UP001500459"/>
    </source>
</evidence>